<dbReference type="Gene3D" id="3.30.9.10">
    <property type="entry name" value="D-Amino Acid Oxidase, subunit A, domain 2"/>
    <property type="match status" value="1"/>
</dbReference>
<dbReference type="PROSITE" id="PS51257">
    <property type="entry name" value="PROKAR_LIPOPROTEIN"/>
    <property type="match status" value="1"/>
</dbReference>
<accession>A0A0S6W5M6</accession>
<dbReference type="AlphaFoldDB" id="A0A0S6W5M6"/>
<dbReference type="InterPro" id="IPR006076">
    <property type="entry name" value="FAD-dep_OxRdtase"/>
</dbReference>
<proteinExistence type="predicted"/>
<evidence type="ECO:0000259" key="2">
    <source>
        <dbReference type="Pfam" id="PF04324"/>
    </source>
</evidence>
<dbReference type="CDD" id="cd19946">
    <property type="entry name" value="GlpA-like_Fer2_BFD-like"/>
    <property type="match status" value="1"/>
</dbReference>
<dbReference type="SUPFAM" id="SSF54373">
    <property type="entry name" value="FAD-linked reductases, C-terminal domain"/>
    <property type="match status" value="1"/>
</dbReference>
<dbReference type="Pfam" id="PF01266">
    <property type="entry name" value="DAO"/>
    <property type="match status" value="1"/>
</dbReference>
<gene>
    <name evidence="3" type="ORF">U27_01748</name>
</gene>
<dbReference type="Proteomes" id="UP000030661">
    <property type="component" value="Unassembled WGS sequence"/>
</dbReference>
<sequence>MKFAQNGCFDVLIIGAGVVGCALARELSKYRLSVAVLEKEPDVGWGTSSRNSGVVHAGFNNKSGTLMARLCVEGNQSFETLCRQLDVPYKKQGKLVVARNHEDIQTLHSLKQQGERNGVRNLEMIDAHDLHRLEPNIRGIAALYSQETAVTSPYLLTIALAENALRNGVSFFLNTEVQQIARQRTHAPFDVHANTGVFSATYLINSAGLYADKIAEMAGITGYRIYPCRGEYYILDKHAGSLISRPVYPAPVKGSGGLGVHFTTTVEGVILIGPSAEYIPERDDLATTRKIMDLLFEEARDFLPLVSPQYFIRSYSGLRAKQAPPSEGGFRDYVIEESRSVPNFINLIGIESPGLTASEPIAKMVTAMIDAKEQLSSNPDFIPTRKGILRFAEQDEAVKRTLIEQHPDYGEILCRCEQVTRHEVMEALKNPLGAKSLNSIKYRTRAMMGRCQGSFCMMRIIDLLMQETGMRPEDIRLGRPGSYLFPGYLGKVSGVSEK</sequence>
<dbReference type="InterPro" id="IPR052745">
    <property type="entry name" value="G3P_Oxidase/Oxidoreductase"/>
</dbReference>
<dbReference type="STRING" id="1499967.U27_01748"/>
<organism evidence="3">
    <name type="scientific">Vecturithrix granuli</name>
    <dbReference type="NCBI Taxonomy" id="1499967"/>
    <lineage>
        <taxon>Bacteria</taxon>
        <taxon>Candidatus Moduliflexota</taxon>
        <taxon>Candidatus Vecturitrichia</taxon>
        <taxon>Candidatus Vecturitrichales</taxon>
        <taxon>Candidatus Vecturitrichaceae</taxon>
        <taxon>Candidatus Vecturithrix</taxon>
    </lineage>
</organism>
<dbReference type="PANTHER" id="PTHR42720:SF1">
    <property type="entry name" value="GLYCEROL 3-PHOSPHATE OXIDASE"/>
    <property type="match status" value="1"/>
</dbReference>
<feature type="domain" description="FAD dependent oxidoreductase" evidence="1">
    <location>
        <begin position="10"/>
        <end position="367"/>
    </location>
</feature>
<evidence type="ECO:0000259" key="1">
    <source>
        <dbReference type="Pfam" id="PF01266"/>
    </source>
</evidence>
<dbReference type="Gene3D" id="3.50.50.60">
    <property type="entry name" value="FAD/NAD(P)-binding domain"/>
    <property type="match status" value="1"/>
</dbReference>
<dbReference type="EMBL" id="DF820463">
    <property type="protein sequence ID" value="GAK54917.1"/>
    <property type="molecule type" value="Genomic_DNA"/>
</dbReference>
<dbReference type="InterPro" id="IPR036188">
    <property type="entry name" value="FAD/NAD-bd_sf"/>
</dbReference>
<reference evidence="3" key="1">
    <citation type="journal article" date="2015" name="PeerJ">
        <title>First genomic representation of candidate bacterial phylum KSB3 points to enhanced environmental sensing as a trigger of wastewater bulking.</title>
        <authorList>
            <person name="Sekiguchi Y."/>
            <person name="Ohashi A."/>
            <person name="Parks D.H."/>
            <person name="Yamauchi T."/>
            <person name="Tyson G.W."/>
            <person name="Hugenholtz P."/>
        </authorList>
    </citation>
    <scope>NUCLEOTIDE SEQUENCE [LARGE SCALE GENOMIC DNA]</scope>
</reference>
<dbReference type="InterPro" id="IPR041854">
    <property type="entry name" value="BFD-like_2Fe2S-bd_dom_sf"/>
</dbReference>
<dbReference type="HOGENOM" id="CLU_024775_3_1_0"/>
<dbReference type="PANTHER" id="PTHR42720">
    <property type="entry name" value="GLYCEROL-3-PHOSPHATE DEHYDROGENASE"/>
    <property type="match status" value="1"/>
</dbReference>
<evidence type="ECO:0000313" key="3">
    <source>
        <dbReference type="EMBL" id="GAK54917.1"/>
    </source>
</evidence>
<protein>
    <submittedName>
        <fullName evidence="3">FAD dependent oxidoreductase</fullName>
    </submittedName>
</protein>
<evidence type="ECO:0000313" key="4">
    <source>
        <dbReference type="Proteomes" id="UP000030661"/>
    </source>
</evidence>
<dbReference type="InterPro" id="IPR007419">
    <property type="entry name" value="BFD-like_2Fe2S-bd_dom"/>
</dbReference>
<dbReference type="SUPFAM" id="SSF51905">
    <property type="entry name" value="FAD/NAD(P)-binding domain"/>
    <property type="match status" value="1"/>
</dbReference>
<name>A0A0S6W5M6_VECG1</name>
<keyword evidence="4" id="KW-1185">Reference proteome</keyword>
<dbReference type="Pfam" id="PF04324">
    <property type="entry name" value="Fer2_BFD"/>
    <property type="match status" value="1"/>
</dbReference>
<feature type="domain" description="BFD-like [2Fe-2S]-binding" evidence="2">
    <location>
        <begin position="412"/>
        <end position="464"/>
    </location>
</feature>
<dbReference type="Gene3D" id="1.10.10.1100">
    <property type="entry name" value="BFD-like [2Fe-2S]-binding domain"/>
    <property type="match status" value="1"/>
</dbReference>
<dbReference type="eggNOG" id="COG0579">
    <property type="taxonomic scope" value="Bacteria"/>
</dbReference>